<gene>
    <name evidence="1" type="ORF">F1B92_04050</name>
</gene>
<proteinExistence type="predicted"/>
<keyword evidence="2" id="KW-1185">Reference proteome</keyword>
<reference evidence="1 2" key="1">
    <citation type="submission" date="2019-09" db="EMBL/GenBank/DDBJ databases">
        <authorList>
            <person name="Silva M."/>
            <person name="Pereira G."/>
            <person name="Lopes-Da-Costa L."/>
            <person name="Silva E."/>
        </authorList>
    </citation>
    <scope>NUCLEOTIDE SEQUENCE [LARGE SCALE GENOMIC DNA]</scope>
    <source>
        <strain evidence="1 2">FMV-PI01</strain>
    </source>
</reference>
<accession>A0A6L5WK24</accession>
<organism evidence="1 2">
    <name type="scientific">Campylobacter portucalensis</name>
    <dbReference type="NCBI Taxonomy" id="2608384"/>
    <lineage>
        <taxon>Bacteria</taxon>
        <taxon>Pseudomonadati</taxon>
        <taxon>Campylobacterota</taxon>
        <taxon>Epsilonproteobacteria</taxon>
        <taxon>Campylobacterales</taxon>
        <taxon>Campylobacteraceae</taxon>
        <taxon>Campylobacter</taxon>
    </lineage>
</organism>
<sequence>MGKILILILICAFCYFLILPKFRTKKDNKIQNFVECDKCNTFVDIKEAIIKNQKYICKDCLKRDR</sequence>
<evidence type="ECO:0000313" key="1">
    <source>
        <dbReference type="EMBL" id="MSN96365.1"/>
    </source>
</evidence>
<dbReference type="EMBL" id="VWSJ01000011">
    <property type="protein sequence ID" value="MSN96365.1"/>
    <property type="molecule type" value="Genomic_DNA"/>
</dbReference>
<dbReference type="AlphaFoldDB" id="A0A6L5WK24"/>
<comment type="caution">
    <text evidence="1">The sequence shown here is derived from an EMBL/GenBank/DDBJ whole genome shotgun (WGS) entry which is preliminary data.</text>
</comment>
<name>A0A6L5WK24_9BACT</name>
<evidence type="ECO:0008006" key="3">
    <source>
        <dbReference type="Google" id="ProtNLM"/>
    </source>
</evidence>
<dbReference type="Proteomes" id="UP000476338">
    <property type="component" value="Unassembled WGS sequence"/>
</dbReference>
<evidence type="ECO:0000313" key="2">
    <source>
        <dbReference type="Proteomes" id="UP000476338"/>
    </source>
</evidence>
<dbReference type="RefSeq" id="WP_154570632.1">
    <property type="nucleotide sequence ID" value="NZ_VWSJ01000011.1"/>
</dbReference>
<reference evidence="1 2" key="2">
    <citation type="submission" date="2020-03" db="EMBL/GenBank/DDBJ databases">
        <title>Campylobacter portucalensis sp. nov., a new species of Campylobacter isolated from the reproductive tract of bulls.</title>
        <authorList>
            <person name="Silva M.F."/>
            <person name="Pereira G."/>
            <person name="Carneiro C."/>
            <person name="Hemphill A."/>
            <person name="Mateus L."/>
            <person name="Lopes-Da-Costa L."/>
            <person name="Silva E."/>
        </authorList>
    </citation>
    <scope>NUCLEOTIDE SEQUENCE [LARGE SCALE GENOMIC DNA]</scope>
    <source>
        <strain evidence="1 2">FMV-PI01</strain>
    </source>
</reference>
<protein>
    <recommendedName>
        <fullName evidence="3">Prokaryotic metallothionein family protein</fullName>
    </recommendedName>
</protein>